<feature type="region of interest" description="Disordered" evidence="1">
    <location>
        <begin position="235"/>
        <end position="319"/>
    </location>
</feature>
<proteinExistence type="predicted"/>
<accession>A0A061JIA2</accession>
<name>A0A061JIA2_9PROT</name>
<feature type="compositionally biased region" description="Polar residues" evidence="1">
    <location>
        <begin position="289"/>
        <end position="308"/>
    </location>
</feature>
<keyword evidence="3" id="KW-1185">Reference proteome</keyword>
<evidence type="ECO:0000256" key="1">
    <source>
        <dbReference type="SAM" id="MobiDB-lite"/>
    </source>
</evidence>
<evidence type="ECO:0000313" key="2">
    <source>
        <dbReference type="EMBL" id="ETZ05238.1"/>
    </source>
</evidence>
<evidence type="ECO:0000313" key="3">
    <source>
        <dbReference type="Proteomes" id="UP000026922"/>
    </source>
</evidence>
<sequence length="319" mass="35721">MITFLSVFSLKNITMKKKKFINMKYKKILIFFVLFQTEKSYSGIFDIPSTMFKYTANLVTTGGKGCARCGTPYNVSCMDQYGNNKEIYNKPIESCFQVTAGGCRPRDGAMEEARKYCAGKGLILNESDAGKKEQARGVSNSQLKSMQKVVDNVMDTAMPAATLALGAVAGASVVGAPAIQGAISSSTAMRDQNLQKSSLKIQNKLINKQEEGISSPYHQNEERHYPQLQHYSEQQPFQGQGQRYPEQQPFQGQGQRYPEQQPFQGQGQHYPEQQPFQGQGQGQHYPEQQPFQGQGQHYPEQQPSQGQGQHYPEQYSRGK</sequence>
<dbReference type="Proteomes" id="UP000026922">
    <property type="component" value="Unassembled WGS sequence"/>
</dbReference>
<comment type="caution">
    <text evidence="2">The sequence shown here is derived from an EMBL/GenBank/DDBJ whole genome shotgun (WGS) entry which is preliminary data.</text>
</comment>
<dbReference type="AlphaFoldDB" id="A0A061JIA2"/>
<protein>
    <submittedName>
        <fullName evidence="2">Uncharacterized protein</fullName>
    </submittedName>
</protein>
<reference evidence="2 3" key="1">
    <citation type="journal article" date="2013" name="Genome Announc.">
        <title>Draft Genome Sequence of Holospora undulata Strain HU1, a Micronucleus-Specific Symbiont of the Ciliate Paramecium caudatum.</title>
        <authorList>
            <person name="Dohra H."/>
            <person name="Suzuki H."/>
            <person name="Suzuki T."/>
            <person name="Tanaka K."/>
            <person name="Fujishima M."/>
        </authorList>
    </citation>
    <scope>NUCLEOTIDE SEQUENCE [LARGE SCALE GENOMIC DNA]</scope>
    <source>
        <strain evidence="2 3">HU1</strain>
    </source>
</reference>
<dbReference type="EMBL" id="ARPM03000088">
    <property type="protein sequence ID" value="ETZ05238.1"/>
    <property type="molecule type" value="Genomic_DNA"/>
</dbReference>
<organism evidence="2 3">
    <name type="scientific">Holospora undulata HU1</name>
    <dbReference type="NCBI Taxonomy" id="1321371"/>
    <lineage>
        <taxon>Bacteria</taxon>
        <taxon>Pseudomonadati</taxon>
        <taxon>Pseudomonadota</taxon>
        <taxon>Alphaproteobacteria</taxon>
        <taxon>Holosporales</taxon>
        <taxon>Holosporaceae</taxon>
        <taxon>Holospora</taxon>
    </lineage>
</organism>
<gene>
    <name evidence="2" type="ORF">K737_300329</name>
</gene>